<feature type="transmembrane region" description="Helical" evidence="1">
    <location>
        <begin position="111"/>
        <end position="135"/>
    </location>
</feature>
<keyword evidence="1" id="KW-0812">Transmembrane</keyword>
<accession>A0AAN9NGB8</accession>
<gene>
    <name evidence="2" type="ORF">VNO80_05625</name>
</gene>
<dbReference type="Proteomes" id="UP001374584">
    <property type="component" value="Unassembled WGS sequence"/>
</dbReference>
<dbReference type="AlphaFoldDB" id="A0AAN9NGB8"/>
<name>A0AAN9NGB8_PHACN</name>
<organism evidence="2 3">
    <name type="scientific">Phaseolus coccineus</name>
    <name type="common">Scarlet runner bean</name>
    <name type="synonym">Phaseolus multiflorus</name>
    <dbReference type="NCBI Taxonomy" id="3886"/>
    <lineage>
        <taxon>Eukaryota</taxon>
        <taxon>Viridiplantae</taxon>
        <taxon>Streptophyta</taxon>
        <taxon>Embryophyta</taxon>
        <taxon>Tracheophyta</taxon>
        <taxon>Spermatophyta</taxon>
        <taxon>Magnoliopsida</taxon>
        <taxon>eudicotyledons</taxon>
        <taxon>Gunneridae</taxon>
        <taxon>Pentapetalae</taxon>
        <taxon>rosids</taxon>
        <taxon>fabids</taxon>
        <taxon>Fabales</taxon>
        <taxon>Fabaceae</taxon>
        <taxon>Papilionoideae</taxon>
        <taxon>50 kb inversion clade</taxon>
        <taxon>NPAAA clade</taxon>
        <taxon>indigoferoid/millettioid clade</taxon>
        <taxon>Phaseoleae</taxon>
        <taxon>Phaseolus</taxon>
    </lineage>
</organism>
<keyword evidence="1" id="KW-1133">Transmembrane helix</keyword>
<dbReference type="EMBL" id="JAYMYR010000003">
    <property type="protein sequence ID" value="KAK7372250.1"/>
    <property type="molecule type" value="Genomic_DNA"/>
</dbReference>
<sequence length="149" mass="17636">MADYFEEFSPVGFYVCVVRVSFSFQGGKERGCVYKKRMRLMTLLSQRKKKQERKTLYFCFSISILLCLQKSPAKEFPCWEKIKMIFAYLCFLFFWKQCFARFVCVVMRSSIAFLSLTIMKTVTLPILFSLLLLLLSHTFTSLLFTDFCF</sequence>
<evidence type="ECO:0008006" key="4">
    <source>
        <dbReference type="Google" id="ProtNLM"/>
    </source>
</evidence>
<reference evidence="2 3" key="1">
    <citation type="submission" date="2024-01" db="EMBL/GenBank/DDBJ databases">
        <title>The genomes of 5 underutilized Papilionoideae crops provide insights into root nodulation and disease resistanc.</title>
        <authorList>
            <person name="Jiang F."/>
        </authorList>
    </citation>
    <scope>NUCLEOTIDE SEQUENCE [LARGE SCALE GENOMIC DNA]</scope>
    <source>
        <strain evidence="2">JINMINGXINNONG_FW02</strain>
        <tissue evidence="2">Leaves</tissue>
    </source>
</reference>
<keyword evidence="1" id="KW-0472">Membrane</keyword>
<evidence type="ECO:0000313" key="3">
    <source>
        <dbReference type="Proteomes" id="UP001374584"/>
    </source>
</evidence>
<comment type="caution">
    <text evidence="2">The sequence shown here is derived from an EMBL/GenBank/DDBJ whole genome shotgun (WGS) entry which is preliminary data.</text>
</comment>
<evidence type="ECO:0000313" key="2">
    <source>
        <dbReference type="EMBL" id="KAK7372250.1"/>
    </source>
</evidence>
<keyword evidence="3" id="KW-1185">Reference proteome</keyword>
<feature type="transmembrane region" description="Helical" evidence="1">
    <location>
        <begin position="85"/>
        <end position="104"/>
    </location>
</feature>
<proteinExistence type="predicted"/>
<protein>
    <recommendedName>
        <fullName evidence="4">Transmembrane protein</fullName>
    </recommendedName>
</protein>
<evidence type="ECO:0000256" key="1">
    <source>
        <dbReference type="SAM" id="Phobius"/>
    </source>
</evidence>